<reference evidence="1 2" key="1">
    <citation type="submission" date="2020-02" db="EMBL/GenBank/DDBJ databases">
        <title>Draft genome sequence of Haematococcus lacustris strain NIES-144.</title>
        <authorList>
            <person name="Morimoto D."/>
            <person name="Nakagawa S."/>
            <person name="Yoshida T."/>
            <person name="Sawayama S."/>
        </authorList>
    </citation>
    <scope>NUCLEOTIDE SEQUENCE [LARGE SCALE GENOMIC DNA]</scope>
    <source>
        <strain evidence="1 2">NIES-144</strain>
    </source>
</reference>
<dbReference type="AlphaFoldDB" id="A0A699ZD37"/>
<proteinExistence type="predicted"/>
<keyword evidence="2" id="KW-1185">Reference proteome</keyword>
<gene>
    <name evidence="1" type="ORF">HaLaN_17661</name>
</gene>
<sequence>MPEEQQPQSPVKPKTTTLITSEDLEVSDVSNIFFSMLADVKLFYNYNYQEGTQSA</sequence>
<evidence type="ECO:0000313" key="2">
    <source>
        <dbReference type="Proteomes" id="UP000485058"/>
    </source>
</evidence>
<organism evidence="1 2">
    <name type="scientific">Haematococcus lacustris</name>
    <name type="common">Green alga</name>
    <name type="synonym">Haematococcus pluvialis</name>
    <dbReference type="NCBI Taxonomy" id="44745"/>
    <lineage>
        <taxon>Eukaryota</taxon>
        <taxon>Viridiplantae</taxon>
        <taxon>Chlorophyta</taxon>
        <taxon>core chlorophytes</taxon>
        <taxon>Chlorophyceae</taxon>
        <taxon>CS clade</taxon>
        <taxon>Chlamydomonadales</taxon>
        <taxon>Haematococcaceae</taxon>
        <taxon>Haematococcus</taxon>
    </lineage>
</organism>
<name>A0A699ZD37_HAELA</name>
<dbReference type="EMBL" id="BLLF01001652">
    <property type="protein sequence ID" value="GFH20523.1"/>
    <property type="molecule type" value="Genomic_DNA"/>
</dbReference>
<dbReference type="Proteomes" id="UP000485058">
    <property type="component" value="Unassembled WGS sequence"/>
</dbReference>
<evidence type="ECO:0000313" key="1">
    <source>
        <dbReference type="EMBL" id="GFH20523.1"/>
    </source>
</evidence>
<comment type="caution">
    <text evidence="1">The sequence shown here is derived from an EMBL/GenBank/DDBJ whole genome shotgun (WGS) entry which is preliminary data.</text>
</comment>
<accession>A0A699ZD37</accession>
<protein>
    <submittedName>
        <fullName evidence="1">Uncharacterized protein</fullName>
    </submittedName>
</protein>